<dbReference type="RefSeq" id="WP_003514102.1">
    <property type="nucleotide sequence ID" value="NZ_CP013828.1"/>
</dbReference>
<proteinExistence type="predicted"/>
<name>A0AB36TKU8_ACETH</name>
<protein>
    <submittedName>
        <fullName evidence="3">CRISPR-associated Csx7 family protein</fullName>
    </submittedName>
</protein>
<accession>A0AB36TKU8</accession>
<dbReference type="GeneID" id="35803149"/>
<dbReference type="PANTHER" id="PTHR35579:SF6">
    <property type="entry name" value="DUF324 DOMAIN-CONTAINING PROTEIN"/>
    <property type="match status" value="1"/>
</dbReference>
<keyword evidence="1" id="KW-0051">Antiviral defense</keyword>
<dbReference type="NCBIfam" id="TIGR02581">
    <property type="entry name" value="cas_cyan_RAMP"/>
    <property type="match status" value="1"/>
</dbReference>
<dbReference type="AlphaFoldDB" id="A0AB36TKU8"/>
<dbReference type="EMBL" id="PDBW01000001">
    <property type="protein sequence ID" value="PFH04006.1"/>
    <property type="molecule type" value="Genomic_DNA"/>
</dbReference>
<feature type="domain" description="CRISPR type III-associated protein" evidence="2">
    <location>
        <begin position="16"/>
        <end position="229"/>
    </location>
</feature>
<reference evidence="3 4" key="1">
    <citation type="submission" date="2017-09" db="EMBL/GenBank/DDBJ databases">
        <title>Evaluation of Pacific Biosciences Sequencing Technology to Finishing C. thermocellum Genome Sequences.</title>
        <authorList>
            <person name="Brown S."/>
        </authorList>
    </citation>
    <scope>NUCLEOTIDE SEQUENCE [LARGE SCALE GENOMIC DNA]</scope>
    <source>
        <strain evidence="3 4">AD2</strain>
    </source>
</reference>
<dbReference type="InterPro" id="IPR005537">
    <property type="entry name" value="RAMP_III_fam"/>
</dbReference>
<sequence>MLMDKFQNRYVVRGIIVAETPIHIGAGNESMNPVEPDNSVIKDKDGKPYIPGSSLKGALRSWLESFLRGGGNEITGGNAPCLCVNEPCLGDNPENKEWLKEIKKKYKNNKDADRLVAEEIYRKLCPVCKVFGSQHFASKVTINDSKLKSERAYIEKRDGVAIDRDTGTSAKNKKYDFEQVAAGTEFDFHMTADNLDEENEKILKIIVKMLESGDFVVGGKRSVGLGRIRLYNTKIYKIDEKSLENYLFNGLSEEMRWQYV</sequence>
<evidence type="ECO:0000259" key="2">
    <source>
        <dbReference type="Pfam" id="PF03787"/>
    </source>
</evidence>
<comment type="caution">
    <text evidence="3">The sequence shown here is derived from an EMBL/GenBank/DDBJ whole genome shotgun (WGS) entry which is preliminary data.</text>
</comment>
<dbReference type="Proteomes" id="UP000223596">
    <property type="component" value="Unassembled WGS sequence"/>
</dbReference>
<organism evidence="3 4">
    <name type="scientific">Acetivibrio thermocellus AD2</name>
    <dbReference type="NCBI Taxonomy" id="1138384"/>
    <lineage>
        <taxon>Bacteria</taxon>
        <taxon>Bacillati</taxon>
        <taxon>Bacillota</taxon>
        <taxon>Clostridia</taxon>
        <taxon>Eubacteriales</taxon>
        <taxon>Oscillospiraceae</taxon>
        <taxon>Acetivibrio</taxon>
    </lineage>
</organism>
<evidence type="ECO:0000256" key="1">
    <source>
        <dbReference type="ARBA" id="ARBA00023118"/>
    </source>
</evidence>
<dbReference type="InterPro" id="IPR052216">
    <property type="entry name" value="CRISPR_Csm3_endoribonuclease"/>
</dbReference>
<dbReference type="InterPro" id="IPR013411">
    <property type="entry name" value="CRISPR-assoc_RAMP_Csx7"/>
</dbReference>
<dbReference type="GO" id="GO:0051607">
    <property type="term" value="P:defense response to virus"/>
    <property type="evidence" value="ECO:0007669"/>
    <property type="project" value="UniProtKB-KW"/>
</dbReference>
<dbReference type="Pfam" id="PF03787">
    <property type="entry name" value="RAMPs"/>
    <property type="match status" value="1"/>
</dbReference>
<evidence type="ECO:0000313" key="3">
    <source>
        <dbReference type="EMBL" id="PFH04006.1"/>
    </source>
</evidence>
<evidence type="ECO:0000313" key="4">
    <source>
        <dbReference type="Proteomes" id="UP000223596"/>
    </source>
</evidence>
<dbReference type="PANTHER" id="PTHR35579">
    <property type="entry name" value="CRISPR SYSTEM CMS ENDORIBONUCLEASE CSM3"/>
    <property type="match status" value="1"/>
</dbReference>
<gene>
    <name evidence="3" type="ORF">M972_112825</name>
</gene>